<dbReference type="Gene3D" id="3.30.70.240">
    <property type="match status" value="1"/>
</dbReference>
<keyword evidence="5" id="KW-1185">Reference proteome</keyword>
<reference evidence="4 5" key="1">
    <citation type="submission" date="2022-05" db="EMBL/GenBank/DDBJ databases">
        <authorList>
            <person name="Park J.-S."/>
        </authorList>
    </citation>
    <scope>NUCLEOTIDE SEQUENCE [LARGE SCALE GENOMIC DNA]</scope>
    <source>
        <strain evidence="4 5">2012CJ34-2</strain>
    </source>
</reference>
<gene>
    <name evidence="4" type="ORF">M3P05_00460</name>
</gene>
<dbReference type="SUPFAM" id="SSF54211">
    <property type="entry name" value="Ribosomal protein S5 domain 2-like"/>
    <property type="match status" value="1"/>
</dbReference>
<dbReference type="InterPro" id="IPR015269">
    <property type="entry name" value="UPF0029_Impact_C"/>
</dbReference>
<feature type="domain" description="Impact N-terminal" evidence="2">
    <location>
        <begin position="19"/>
        <end position="122"/>
    </location>
</feature>
<evidence type="ECO:0000259" key="2">
    <source>
        <dbReference type="Pfam" id="PF01205"/>
    </source>
</evidence>
<dbReference type="EMBL" id="JAMFLX010000001">
    <property type="protein sequence ID" value="MCL6268421.1"/>
    <property type="molecule type" value="Genomic_DNA"/>
</dbReference>
<accession>A0ABT0PBL7</accession>
<evidence type="ECO:0000259" key="3">
    <source>
        <dbReference type="Pfam" id="PF09186"/>
    </source>
</evidence>
<dbReference type="InterPro" id="IPR015796">
    <property type="entry name" value="Impact_YigZ-like"/>
</dbReference>
<dbReference type="InterPro" id="IPR001498">
    <property type="entry name" value="Impact_N"/>
</dbReference>
<sequence>MTNSYHIPSAQCETEETIKKSRFISLIAHTPGREAALSFIESVRQQHPDARHHCWAFIAGAPDDCQQWGFSDDGEPSGTAGKPILARLQGSGLGELTAVVVRYSGGIKLGTGGLVRAYGGGVGSTLAQLETKLKVIQTRLLLTCSYDQQADVQHILARYSGLIENTEYGEQLDLIISVPSSQVKDFSKDLTNHFKGQLSTRPADK</sequence>
<comment type="similarity">
    <text evidence="1">Belongs to the IMPACT family.</text>
</comment>
<evidence type="ECO:0000256" key="1">
    <source>
        <dbReference type="ARBA" id="ARBA00007665"/>
    </source>
</evidence>
<dbReference type="PANTHER" id="PTHR16301">
    <property type="entry name" value="IMPACT-RELATED"/>
    <property type="match status" value="1"/>
</dbReference>
<organism evidence="4 5">
    <name type="scientific">Parendozoicomonas callyspongiae</name>
    <dbReference type="NCBI Taxonomy" id="2942213"/>
    <lineage>
        <taxon>Bacteria</taxon>
        <taxon>Pseudomonadati</taxon>
        <taxon>Pseudomonadota</taxon>
        <taxon>Gammaproteobacteria</taxon>
        <taxon>Oceanospirillales</taxon>
        <taxon>Endozoicomonadaceae</taxon>
        <taxon>Parendozoicomonas</taxon>
    </lineage>
</organism>
<dbReference type="InterPro" id="IPR020568">
    <property type="entry name" value="Ribosomal_Su5_D2-typ_SF"/>
</dbReference>
<evidence type="ECO:0000313" key="4">
    <source>
        <dbReference type="EMBL" id="MCL6268421.1"/>
    </source>
</evidence>
<protein>
    <submittedName>
        <fullName evidence="4">YigZ family protein</fullName>
    </submittedName>
</protein>
<comment type="caution">
    <text evidence="4">The sequence shown here is derived from an EMBL/GenBank/DDBJ whole genome shotgun (WGS) entry which is preliminary data.</text>
</comment>
<dbReference type="Proteomes" id="UP001203338">
    <property type="component" value="Unassembled WGS sequence"/>
</dbReference>
<dbReference type="InterPro" id="IPR036956">
    <property type="entry name" value="Impact_N_sf"/>
</dbReference>
<dbReference type="PANTHER" id="PTHR16301:SF20">
    <property type="entry name" value="IMPACT FAMILY MEMBER YIGZ"/>
    <property type="match status" value="1"/>
</dbReference>
<evidence type="ECO:0000313" key="5">
    <source>
        <dbReference type="Proteomes" id="UP001203338"/>
    </source>
</evidence>
<dbReference type="NCBIfam" id="TIGR00257">
    <property type="entry name" value="IMPACT_YIGZ"/>
    <property type="match status" value="1"/>
</dbReference>
<dbReference type="RefSeq" id="WP_249697257.1">
    <property type="nucleotide sequence ID" value="NZ_JAMFLX010000001.1"/>
</dbReference>
<name>A0ABT0PBL7_9GAMM</name>
<dbReference type="InterPro" id="IPR035647">
    <property type="entry name" value="EFG_III/V"/>
</dbReference>
<dbReference type="InterPro" id="IPR023582">
    <property type="entry name" value="Impact"/>
</dbReference>
<dbReference type="Gene3D" id="3.30.230.30">
    <property type="entry name" value="Impact, N-terminal domain"/>
    <property type="match status" value="1"/>
</dbReference>
<feature type="domain" description="UPF0029" evidence="3">
    <location>
        <begin position="142"/>
        <end position="197"/>
    </location>
</feature>
<dbReference type="Pfam" id="PF09186">
    <property type="entry name" value="DUF1949"/>
    <property type="match status" value="1"/>
</dbReference>
<dbReference type="SUPFAM" id="SSF54980">
    <property type="entry name" value="EF-G C-terminal domain-like"/>
    <property type="match status" value="1"/>
</dbReference>
<dbReference type="Pfam" id="PF01205">
    <property type="entry name" value="Impact_N"/>
    <property type="match status" value="1"/>
</dbReference>
<proteinExistence type="inferred from homology"/>